<dbReference type="Proteomes" id="UP001501116">
    <property type="component" value="Unassembled WGS sequence"/>
</dbReference>
<gene>
    <name evidence="1" type="ORF">GCM10009754_24250</name>
</gene>
<evidence type="ECO:0000313" key="1">
    <source>
        <dbReference type="EMBL" id="GAA1954056.1"/>
    </source>
</evidence>
<proteinExistence type="predicted"/>
<organism evidence="1 2">
    <name type="scientific">Amycolatopsis minnesotensis</name>
    <dbReference type="NCBI Taxonomy" id="337894"/>
    <lineage>
        <taxon>Bacteria</taxon>
        <taxon>Bacillati</taxon>
        <taxon>Actinomycetota</taxon>
        <taxon>Actinomycetes</taxon>
        <taxon>Pseudonocardiales</taxon>
        <taxon>Pseudonocardiaceae</taxon>
        <taxon>Amycolatopsis</taxon>
    </lineage>
</organism>
<comment type="caution">
    <text evidence="1">The sequence shown here is derived from an EMBL/GenBank/DDBJ whole genome shotgun (WGS) entry which is preliminary data.</text>
</comment>
<reference evidence="1 2" key="1">
    <citation type="journal article" date="2019" name="Int. J. Syst. Evol. Microbiol.">
        <title>The Global Catalogue of Microorganisms (GCM) 10K type strain sequencing project: providing services to taxonomists for standard genome sequencing and annotation.</title>
        <authorList>
            <consortium name="The Broad Institute Genomics Platform"/>
            <consortium name="The Broad Institute Genome Sequencing Center for Infectious Disease"/>
            <person name="Wu L."/>
            <person name="Ma J."/>
        </authorList>
    </citation>
    <scope>NUCLEOTIDE SEQUENCE [LARGE SCALE GENOMIC DNA]</scope>
    <source>
        <strain evidence="1 2">JCM 14545</strain>
    </source>
</reference>
<name>A0ABN2QKF8_9PSEU</name>
<protein>
    <submittedName>
        <fullName evidence="1">Uncharacterized protein</fullName>
    </submittedName>
</protein>
<keyword evidence="2" id="KW-1185">Reference proteome</keyword>
<evidence type="ECO:0000313" key="2">
    <source>
        <dbReference type="Proteomes" id="UP001501116"/>
    </source>
</evidence>
<dbReference type="EMBL" id="BAAANN010000008">
    <property type="protein sequence ID" value="GAA1954056.1"/>
    <property type="molecule type" value="Genomic_DNA"/>
</dbReference>
<dbReference type="RefSeq" id="WP_344416850.1">
    <property type="nucleotide sequence ID" value="NZ_BAAANN010000008.1"/>
</dbReference>
<sequence>MTNHDQPDGPDAATVAGDLRAVLGGNFNRDALQATDYEEIAVRVAGFAPRYLAAFEETYLGGRFDPRIHARIFAPTLVGLLKDRGRTEYRELAEALLRHYEGALVIYDDADRQALAEVLPQQTSNLLVRLDDRRNSLRRALEGEG</sequence>
<accession>A0ABN2QKF8</accession>